<dbReference type="EMBL" id="FQUE01000001">
    <property type="protein sequence ID" value="SHE36355.1"/>
    <property type="molecule type" value="Genomic_DNA"/>
</dbReference>
<dbReference type="PRINTS" id="PR01171">
    <property type="entry name" value="BCTLIPOCALIN"/>
</dbReference>
<dbReference type="Gene3D" id="2.40.128.20">
    <property type="match status" value="1"/>
</dbReference>
<dbReference type="SUPFAM" id="SSF50814">
    <property type="entry name" value="Lipocalins"/>
    <property type="match status" value="1"/>
</dbReference>
<dbReference type="AlphaFoldDB" id="A0A1M4SVY2"/>
<evidence type="ECO:0000259" key="1">
    <source>
        <dbReference type="Pfam" id="PF08212"/>
    </source>
</evidence>
<protein>
    <submittedName>
        <fullName evidence="2">Lipocalin</fullName>
    </submittedName>
</protein>
<dbReference type="RefSeq" id="WP_245810533.1">
    <property type="nucleotide sequence ID" value="NZ_FQUE01000001.1"/>
</dbReference>
<dbReference type="PANTHER" id="PTHR10612:SF34">
    <property type="entry name" value="APOLIPOPROTEIN D"/>
    <property type="match status" value="1"/>
</dbReference>
<sequence length="227" mass="24945">MPLITSREIVACAITGSGAAQVLSSHGRTRRDDNRVPRHDRTRLAGRMRHIAFLLLLAACAKPQPGEPVGGLLEVYRDRSVPIGSALNFDAGRYAGRWYEVARYPVPFETGCVGVTAEYAPLPDGGLRVLNTCRNGDGSTRSTIEGRADVVGPGRLTVRFDTIPFPADYWVLWIDEGYRTAVVGAPNGRSGWILNRDPQIPGDRLRAARDVLEFNGYDLDRLVEVSR</sequence>
<evidence type="ECO:0000313" key="2">
    <source>
        <dbReference type="EMBL" id="SHE36355.1"/>
    </source>
</evidence>
<dbReference type="CDD" id="cd19438">
    <property type="entry name" value="lipocalin_Blc-like"/>
    <property type="match status" value="1"/>
</dbReference>
<proteinExistence type="predicted"/>
<dbReference type="InterPro" id="IPR002446">
    <property type="entry name" value="Lipocalin_bac"/>
</dbReference>
<dbReference type="Proteomes" id="UP000183987">
    <property type="component" value="Unassembled WGS sequence"/>
</dbReference>
<organism evidence="2 3">
    <name type="scientific">Loktanella atrilutea</name>
    <dbReference type="NCBI Taxonomy" id="366533"/>
    <lineage>
        <taxon>Bacteria</taxon>
        <taxon>Pseudomonadati</taxon>
        <taxon>Pseudomonadota</taxon>
        <taxon>Alphaproteobacteria</taxon>
        <taxon>Rhodobacterales</taxon>
        <taxon>Roseobacteraceae</taxon>
        <taxon>Loktanella</taxon>
    </lineage>
</organism>
<accession>A0A1M4SVY2</accession>
<keyword evidence="3" id="KW-1185">Reference proteome</keyword>
<dbReference type="InterPro" id="IPR000566">
    <property type="entry name" value="Lipocln_cytosolic_FA-bd_dom"/>
</dbReference>
<dbReference type="GO" id="GO:0006950">
    <property type="term" value="P:response to stress"/>
    <property type="evidence" value="ECO:0007669"/>
    <property type="project" value="UniProtKB-ARBA"/>
</dbReference>
<dbReference type="InterPro" id="IPR047202">
    <property type="entry name" value="Lipocalin_Blc-like_dom"/>
</dbReference>
<gene>
    <name evidence="2" type="ORF">SAMN05444339_101159</name>
</gene>
<feature type="domain" description="Lipocalin/cytosolic fatty-acid binding" evidence="1">
    <location>
        <begin position="90"/>
        <end position="225"/>
    </location>
</feature>
<dbReference type="InterPro" id="IPR012674">
    <property type="entry name" value="Calycin"/>
</dbReference>
<dbReference type="PANTHER" id="PTHR10612">
    <property type="entry name" value="APOLIPOPROTEIN D"/>
    <property type="match status" value="1"/>
</dbReference>
<name>A0A1M4SVY2_LOKAT</name>
<evidence type="ECO:0000313" key="3">
    <source>
        <dbReference type="Proteomes" id="UP000183987"/>
    </source>
</evidence>
<dbReference type="PROSITE" id="PS00213">
    <property type="entry name" value="LIPOCALIN"/>
    <property type="match status" value="1"/>
</dbReference>
<reference evidence="3" key="1">
    <citation type="submission" date="2016-11" db="EMBL/GenBank/DDBJ databases">
        <authorList>
            <person name="Varghese N."/>
            <person name="Submissions S."/>
        </authorList>
    </citation>
    <scope>NUCLEOTIDE SEQUENCE [LARGE SCALE GENOMIC DNA]</scope>
    <source>
        <strain evidence="3">DSM 29326</strain>
    </source>
</reference>
<dbReference type="Pfam" id="PF08212">
    <property type="entry name" value="Lipocalin_2"/>
    <property type="match status" value="1"/>
</dbReference>
<dbReference type="InterPro" id="IPR022272">
    <property type="entry name" value="Lipocalin_CS"/>
</dbReference>
<dbReference type="STRING" id="366533.SAMN05444339_101159"/>